<evidence type="ECO:0000313" key="3">
    <source>
        <dbReference type="EMBL" id="KOO23403.1"/>
    </source>
</evidence>
<dbReference type="PANTHER" id="PTHR10953">
    <property type="entry name" value="UBIQUITIN-ACTIVATING ENZYME E1"/>
    <property type="match status" value="1"/>
</dbReference>
<evidence type="ECO:0000256" key="1">
    <source>
        <dbReference type="SAM" id="MobiDB-lite"/>
    </source>
</evidence>
<dbReference type="Pfam" id="PF00899">
    <property type="entry name" value="ThiF"/>
    <property type="match status" value="1"/>
</dbReference>
<comment type="caution">
    <text evidence="3">The sequence shown here is derived from an EMBL/GenBank/DDBJ whole genome shotgun (WGS) entry which is preliminary data.</text>
</comment>
<dbReference type="GO" id="GO:0031510">
    <property type="term" value="C:SUMO activating enzyme complex"/>
    <property type="evidence" value="ECO:0007669"/>
    <property type="project" value="TreeGrafter"/>
</dbReference>
<feature type="domain" description="THIF-type NAD/FAD binding fold" evidence="2">
    <location>
        <begin position="18"/>
        <end position="404"/>
    </location>
</feature>
<keyword evidence="4" id="KW-1185">Reference proteome</keyword>
<dbReference type="SUPFAM" id="SSF69572">
    <property type="entry name" value="Activating enzymes of the ubiquitin-like proteins"/>
    <property type="match status" value="1"/>
</dbReference>
<dbReference type="OrthoDB" id="1708823at2759"/>
<proteinExistence type="predicted"/>
<evidence type="ECO:0000259" key="2">
    <source>
        <dbReference type="Pfam" id="PF00899"/>
    </source>
</evidence>
<organism evidence="3 4">
    <name type="scientific">Chrysochromulina tobinii</name>
    <dbReference type="NCBI Taxonomy" id="1460289"/>
    <lineage>
        <taxon>Eukaryota</taxon>
        <taxon>Haptista</taxon>
        <taxon>Haptophyta</taxon>
        <taxon>Prymnesiophyceae</taxon>
        <taxon>Prymnesiales</taxon>
        <taxon>Chrysochromulinaceae</taxon>
        <taxon>Chrysochromulina</taxon>
    </lineage>
</organism>
<protein>
    <submittedName>
        <fullName evidence="3">DNA damage tolerance protein rad31</fullName>
    </submittedName>
</protein>
<name>A0A0M0JB09_9EUKA</name>
<dbReference type="GO" id="GO:0019948">
    <property type="term" value="F:SUMO activating enzyme activity"/>
    <property type="evidence" value="ECO:0007669"/>
    <property type="project" value="TreeGrafter"/>
</dbReference>
<evidence type="ECO:0000313" key="4">
    <source>
        <dbReference type="Proteomes" id="UP000037460"/>
    </source>
</evidence>
<dbReference type="EMBL" id="JWZX01003196">
    <property type="protein sequence ID" value="KOO23403.1"/>
    <property type="molecule type" value="Genomic_DNA"/>
</dbReference>
<dbReference type="InterPro" id="IPR045886">
    <property type="entry name" value="ThiF/MoeB/HesA"/>
</dbReference>
<dbReference type="AlphaFoldDB" id="A0A0M0JB09"/>
<accession>A0A0M0JB09</accession>
<dbReference type="GO" id="GO:0016925">
    <property type="term" value="P:protein sumoylation"/>
    <property type="evidence" value="ECO:0007669"/>
    <property type="project" value="TreeGrafter"/>
</dbReference>
<dbReference type="PANTHER" id="PTHR10953:SF162">
    <property type="entry name" value="SUMO-ACTIVATING ENZYME SUBUNIT 1"/>
    <property type="match status" value="1"/>
</dbReference>
<gene>
    <name evidence="3" type="ORF">Ctob_004284</name>
</gene>
<dbReference type="Proteomes" id="UP000037460">
    <property type="component" value="Unassembled WGS sequence"/>
</dbReference>
<feature type="region of interest" description="Disordered" evidence="1">
    <location>
        <begin position="151"/>
        <end position="184"/>
    </location>
</feature>
<reference evidence="4" key="1">
    <citation type="journal article" date="2015" name="PLoS Genet.">
        <title>Genome Sequence and Transcriptome Analyses of Chrysochromulina tobin: Metabolic Tools for Enhanced Algal Fitness in the Prominent Order Prymnesiales (Haptophyceae).</title>
        <authorList>
            <person name="Hovde B.T."/>
            <person name="Deodato C.R."/>
            <person name="Hunsperger H.M."/>
            <person name="Ryken S.A."/>
            <person name="Yost W."/>
            <person name="Jha R.K."/>
            <person name="Patterson J."/>
            <person name="Monnat R.J. Jr."/>
            <person name="Barlow S.B."/>
            <person name="Starkenburg S.R."/>
            <person name="Cattolico R.A."/>
        </authorList>
    </citation>
    <scope>NUCLEOTIDE SEQUENCE</scope>
    <source>
        <strain evidence="4">CCMP291</strain>
    </source>
</reference>
<dbReference type="InterPro" id="IPR035985">
    <property type="entry name" value="Ubiquitin-activating_enz"/>
</dbReference>
<dbReference type="Gene3D" id="3.40.50.720">
    <property type="entry name" value="NAD(P)-binding Rossmann-like Domain"/>
    <property type="match status" value="1"/>
</dbReference>
<sequence>MSAALVGLDGIKDVKRHDRSIRLWGAATQRGLQGAQVLVLGANGLSNEVCKNLVLSGIGRLVIQDAGVLSAEDLKKSALFSVPPERAGASRAQLLAEHLKEMNPSVNVEGKQANVTSFDAAFLRTFHFIIATSRGVESIREADVCTAVLEGRGGADETTGEPPDEPQAKRHCANGDSGPPVARSNGAHVVVPLRKLCEPGASPMPRILAAATIGLEGFCFFDLGEARCMLSPKKAAAEAQAPPADEMPVGVWERAYYPTIKSACSVEWPSLTTRVPRLYYAVQLLRHAASSLTAGSRSPVPSPVPSSLADATSLLPAGSSDATVERLQTMLTRRAELLHGEGKGEAAKLLTPSYLAEVAQNVGYELAPVCAVVGGMVASEVIKIISNKERPVNNTFFFDGTSADGIILRLGPSFDTSSGVDKGEFKELKSWEQP</sequence>
<dbReference type="InterPro" id="IPR000594">
    <property type="entry name" value="ThiF_NAD_FAD-bd"/>
</dbReference>
<dbReference type="GO" id="GO:0005737">
    <property type="term" value="C:cytoplasm"/>
    <property type="evidence" value="ECO:0007669"/>
    <property type="project" value="TreeGrafter"/>
</dbReference>